<evidence type="ECO:0000313" key="2">
    <source>
        <dbReference type="Proteomes" id="UP000469950"/>
    </source>
</evidence>
<name>A0A833JW94_MARNT</name>
<dbReference type="RefSeq" id="WP_153739860.1">
    <property type="nucleotide sequence ID" value="NZ_WBMP01000001.1"/>
</dbReference>
<accession>A0A833JW94</accession>
<protein>
    <submittedName>
        <fullName evidence="1">Helix-turn-helix motif</fullName>
    </submittedName>
</protein>
<reference evidence="1 2" key="1">
    <citation type="submission" date="2019-10" db="EMBL/GenBank/DDBJ databases">
        <title>Draft genome sequence of Marinobacter hydrocarbonoclasticus NCT7M from the microbiome of the marine copepod.</title>
        <authorList>
            <person name="Nuttall R."/>
            <person name="Sharma G."/>
            <person name="Moisander P."/>
        </authorList>
    </citation>
    <scope>NUCLEOTIDE SEQUENCE [LARGE SCALE GENOMIC DNA]</scope>
    <source>
        <strain evidence="1 2">NCT7M</strain>
    </source>
</reference>
<proteinExistence type="predicted"/>
<comment type="caution">
    <text evidence="1">The sequence shown here is derived from an EMBL/GenBank/DDBJ whole genome shotgun (WGS) entry which is preliminary data.</text>
</comment>
<dbReference type="AlphaFoldDB" id="A0A833JW94"/>
<dbReference type="Proteomes" id="UP000469950">
    <property type="component" value="Unassembled WGS sequence"/>
</dbReference>
<sequence length="78" mass="9058">MTIKRIQEKELLEGLDAAKAHADELAKPTPEELEPLERLKGSVKRYDRPFESVWDDYFDSSERVTGDYLEDRDQSKDG</sequence>
<evidence type="ECO:0000313" key="1">
    <source>
        <dbReference type="EMBL" id="KAE8547601.1"/>
    </source>
</evidence>
<dbReference type="EMBL" id="WBMP01000001">
    <property type="protein sequence ID" value="KAE8547601.1"/>
    <property type="molecule type" value="Genomic_DNA"/>
</dbReference>
<gene>
    <name evidence="1" type="ORF">F6453_0493</name>
</gene>
<organism evidence="1 2">
    <name type="scientific">Marinobacter nauticus</name>
    <name type="common">Marinobacter hydrocarbonoclasticus</name>
    <name type="synonym">Marinobacter aquaeolei</name>
    <dbReference type="NCBI Taxonomy" id="2743"/>
    <lineage>
        <taxon>Bacteria</taxon>
        <taxon>Pseudomonadati</taxon>
        <taxon>Pseudomonadota</taxon>
        <taxon>Gammaproteobacteria</taxon>
        <taxon>Pseudomonadales</taxon>
        <taxon>Marinobacteraceae</taxon>
        <taxon>Marinobacter</taxon>
    </lineage>
</organism>